<keyword evidence="3" id="KW-0408">Iron</keyword>
<evidence type="ECO:0000313" key="7">
    <source>
        <dbReference type="Proteomes" id="UP000273252"/>
    </source>
</evidence>
<feature type="domain" description="4Fe-4S ferredoxin-type" evidence="5">
    <location>
        <begin position="61"/>
        <end position="90"/>
    </location>
</feature>
<evidence type="ECO:0000256" key="1">
    <source>
        <dbReference type="ARBA" id="ARBA00022485"/>
    </source>
</evidence>
<dbReference type="OrthoDB" id="9808559at2"/>
<keyword evidence="7" id="KW-1185">Reference proteome</keyword>
<feature type="domain" description="4Fe-4S ferredoxin-type" evidence="5">
    <location>
        <begin position="32"/>
        <end position="60"/>
    </location>
</feature>
<dbReference type="RefSeq" id="WP_120035245.1">
    <property type="nucleotide sequence ID" value="NZ_QVMU01000035.1"/>
</dbReference>
<dbReference type="Pfam" id="PF13187">
    <property type="entry name" value="Fer4_9"/>
    <property type="match status" value="1"/>
</dbReference>
<evidence type="ECO:0000259" key="5">
    <source>
        <dbReference type="PROSITE" id="PS51379"/>
    </source>
</evidence>
<evidence type="ECO:0000256" key="4">
    <source>
        <dbReference type="ARBA" id="ARBA00023014"/>
    </source>
</evidence>
<dbReference type="AlphaFoldDB" id="A0A3A6QH47"/>
<dbReference type="InterPro" id="IPR017896">
    <property type="entry name" value="4Fe4S_Fe-S-bd"/>
</dbReference>
<evidence type="ECO:0000313" key="6">
    <source>
        <dbReference type="EMBL" id="RJX65329.1"/>
    </source>
</evidence>
<comment type="caution">
    <text evidence="6">The sequence shown here is derived from an EMBL/GenBank/DDBJ whole genome shotgun (WGS) entry which is preliminary data.</text>
</comment>
<evidence type="ECO:0000256" key="3">
    <source>
        <dbReference type="ARBA" id="ARBA00023004"/>
    </source>
</evidence>
<dbReference type="GO" id="GO:0046872">
    <property type="term" value="F:metal ion binding"/>
    <property type="evidence" value="ECO:0007669"/>
    <property type="project" value="UniProtKB-KW"/>
</dbReference>
<evidence type="ECO:0000256" key="2">
    <source>
        <dbReference type="ARBA" id="ARBA00022723"/>
    </source>
</evidence>
<accession>A0A3A6QH47</accession>
<protein>
    <recommendedName>
        <fullName evidence="5">4Fe-4S ferredoxin-type domain-containing protein</fullName>
    </recommendedName>
</protein>
<dbReference type="GO" id="GO:0051539">
    <property type="term" value="F:4 iron, 4 sulfur cluster binding"/>
    <property type="evidence" value="ECO:0007669"/>
    <property type="project" value="UniProtKB-KW"/>
</dbReference>
<dbReference type="Proteomes" id="UP000273252">
    <property type="component" value="Unassembled WGS sequence"/>
</dbReference>
<dbReference type="Gene3D" id="3.30.70.20">
    <property type="match status" value="2"/>
</dbReference>
<keyword evidence="1" id="KW-0004">4Fe-4S</keyword>
<dbReference type="PANTHER" id="PTHR24960">
    <property type="entry name" value="PHOTOSYSTEM I IRON-SULFUR CENTER-RELATED"/>
    <property type="match status" value="1"/>
</dbReference>
<dbReference type="SUPFAM" id="SSF54862">
    <property type="entry name" value="4Fe-4S ferredoxins"/>
    <property type="match status" value="2"/>
</dbReference>
<reference evidence="6 7" key="1">
    <citation type="submission" date="2018-08" db="EMBL/GenBank/DDBJ databases">
        <title>Vibrio isolated from the Eastern China Marginal Seas.</title>
        <authorList>
            <person name="Li Y."/>
        </authorList>
    </citation>
    <scope>NUCLEOTIDE SEQUENCE [LARGE SCALE GENOMIC DNA]</scope>
    <source>
        <strain evidence="6 7">BEI233</strain>
    </source>
</reference>
<proteinExistence type="predicted"/>
<organism evidence="6 7">
    <name type="scientific">Vibrio sinensis</name>
    <dbReference type="NCBI Taxonomy" id="2302434"/>
    <lineage>
        <taxon>Bacteria</taxon>
        <taxon>Pseudomonadati</taxon>
        <taxon>Pseudomonadota</taxon>
        <taxon>Gammaproteobacteria</taxon>
        <taxon>Vibrionales</taxon>
        <taxon>Vibrionaceae</taxon>
        <taxon>Vibrio</taxon>
    </lineage>
</organism>
<dbReference type="EMBL" id="QVMU01000035">
    <property type="protein sequence ID" value="RJX65329.1"/>
    <property type="molecule type" value="Genomic_DNA"/>
</dbReference>
<sequence>MTEINHSKRALFERFRPKLVEPSTDFIRPPQALEEVHFLQLCDQCVRCVSVCPNNAIILEHGYPVLSGACDSCYQCVQACPTGALTHSKLKANVNFRCSAKLASHCQSCVEVCQQNAITIKPGESAAIDSQACSGCGDCLNACAFFAITLD</sequence>
<gene>
    <name evidence="6" type="ORF">DZ860_21860</name>
</gene>
<feature type="domain" description="4Fe-4S ferredoxin-type" evidence="5">
    <location>
        <begin position="124"/>
        <end position="151"/>
    </location>
</feature>
<dbReference type="InterPro" id="IPR050157">
    <property type="entry name" value="PSI_iron-sulfur_center"/>
</dbReference>
<dbReference type="Pfam" id="PF12838">
    <property type="entry name" value="Fer4_7"/>
    <property type="match status" value="1"/>
</dbReference>
<dbReference type="PANTHER" id="PTHR24960:SF79">
    <property type="entry name" value="PHOTOSYSTEM I IRON-SULFUR CENTER"/>
    <property type="match status" value="1"/>
</dbReference>
<keyword evidence="4" id="KW-0411">Iron-sulfur</keyword>
<dbReference type="PROSITE" id="PS00198">
    <property type="entry name" value="4FE4S_FER_1"/>
    <property type="match status" value="1"/>
</dbReference>
<dbReference type="PROSITE" id="PS51379">
    <property type="entry name" value="4FE4S_FER_2"/>
    <property type="match status" value="3"/>
</dbReference>
<name>A0A3A6QH47_9VIBR</name>
<keyword evidence="2" id="KW-0479">Metal-binding</keyword>
<dbReference type="InterPro" id="IPR017900">
    <property type="entry name" value="4Fe4S_Fe_S_CS"/>
</dbReference>